<feature type="compositionally biased region" description="Basic and acidic residues" evidence="1">
    <location>
        <begin position="2116"/>
        <end position="2127"/>
    </location>
</feature>
<feature type="compositionally biased region" description="Polar residues" evidence="1">
    <location>
        <begin position="1425"/>
        <end position="1434"/>
    </location>
</feature>
<feature type="region of interest" description="Disordered" evidence="1">
    <location>
        <begin position="1145"/>
        <end position="1180"/>
    </location>
</feature>
<feature type="region of interest" description="Disordered" evidence="1">
    <location>
        <begin position="1934"/>
        <end position="1990"/>
    </location>
</feature>
<feature type="region of interest" description="Disordered" evidence="1">
    <location>
        <begin position="2356"/>
        <end position="2375"/>
    </location>
</feature>
<feature type="region of interest" description="Disordered" evidence="1">
    <location>
        <begin position="1404"/>
        <end position="1482"/>
    </location>
</feature>
<feature type="region of interest" description="Disordered" evidence="1">
    <location>
        <begin position="534"/>
        <end position="554"/>
    </location>
</feature>
<feature type="region of interest" description="Disordered" evidence="1">
    <location>
        <begin position="2110"/>
        <end position="2245"/>
    </location>
</feature>
<gene>
    <name evidence="2" type="ORF">RND71_008931</name>
</gene>
<keyword evidence="3" id="KW-1185">Reference proteome</keyword>
<evidence type="ECO:0000313" key="3">
    <source>
        <dbReference type="Proteomes" id="UP001291623"/>
    </source>
</evidence>
<feature type="compositionally biased region" description="Polar residues" evidence="1">
    <location>
        <begin position="95"/>
        <end position="121"/>
    </location>
</feature>
<proteinExistence type="predicted"/>
<feature type="region of interest" description="Disordered" evidence="1">
    <location>
        <begin position="1228"/>
        <end position="1286"/>
    </location>
</feature>
<feature type="region of interest" description="Disordered" evidence="1">
    <location>
        <begin position="1344"/>
        <end position="1372"/>
    </location>
</feature>
<feature type="compositionally biased region" description="Polar residues" evidence="1">
    <location>
        <begin position="56"/>
        <end position="81"/>
    </location>
</feature>
<protein>
    <submittedName>
        <fullName evidence="2">Uncharacterized protein</fullName>
    </submittedName>
</protein>
<feature type="region of interest" description="Disordered" evidence="1">
    <location>
        <begin position="1013"/>
        <end position="1054"/>
    </location>
</feature>
<sequence>MPVSRNEEPGVLARQSSNSSSIIPLKKRWYSMVQPRVPIPAERSFSNESESKTKDSGLSQGSTLNSCDSTGKSDTPKNSLQKVKEERPSGAKVDSQPTMLQFLSISPETNPNTSSGPSRNVDNLVKPAFAEKLASEEAIGTTIVTVKKEVIAKQGESHFKPEIPANSGHVELSLGPKEPHVSSLVDPSLLSLSLNKGIDTSQDGSCKNGLNNNDGDDTACTNRSNWDLNTPMDSWEGSGDDAPVQDAGNIDLDRKPHISSTSVIGANDDKGKQVVGASELFNFPISSIHPTLRYKSADVLRLSLGSTLRGFDASVLQSLAKVDSSRVSPNSHLLKNVALNRNMNSPTCKTVKSEPVEETLVQANVGTLETNVVKTEVVRQNLQSMELSTKGPQKLVEQKPVKCEPLHEVSQETPVTSDVIAQQSVGRVLQLQESSSSSCCSSSSSTMPMPVTSQQGCPSRLSTCSDLSVSGGDLSTPSEYSVHTDEANRSKNALDQENAAKDANFDLKESNVSSDKVEVSVSEGMNIEDHTVLKNTQDPQNLAASGKGSANDEEKISISAGTEEECYGSDYESDGHHAFGGHVDTANRCGREDEEYEDGEVREPMMQSIAEDPIAEGMESEKNNGSFSKNNDEKDYSIPVHTESNEDVVKSCVEKADKIDHKDCNLQSPLFDKKEKSGADEQRPIGAIQQGPVDQSGIADVQEECEKDVLCDGAPAGISVAGRNVGEANNENIGRSDMSPTADPSFQNAERSLNANSSKDFSNVGGKSRIINLPCASNATSHSNFRPFTGRSPSSRSGRERYSDMEEEKFHLRRNRDETFADGPKFVRDRFQDRSFGSSRGNFMSGRGRGCGRFDSLRREWDSGRDYESYGGVADYRFRLKRTAAVGGSEIERKDYNNRLDGAAFASNRRRKPLNDALPSFRHPPARRLSPNGREDSAMMCIQMLRRAPRNISPSRCTGEDGSEYVGLRHSEKFIRDFSADVSDPVYSHQQSMYDRPDDQFVQGNTKFTTMQRRGFSQMRSKSPVRSCTRPLGPWSSPRRRLTEGFNGLQDSSQHRSPIMYREGRMRSSPRTSFIEEAIAPRRHDSPSYTARRLNYMRDVDAIQEHGHPRSLSSRSPPDRVFNRSNRRLEILDRRERVDGDEYYDEPIHTGRFPELRSGESTDERRKYGEGRGGGPRRMRNVEEQEASGVNEGAVPGVLARQSSNSSSSIPIKKRWYSMFQPPIPIHAEPSSVSNENESKKKYSGLGQGSTLNTCGSTGKSDTPKNSLLEVKQERPSGAKVDSQPTMLPFLSIPPETNPNTISGPSRNVDNLVKPALPEKLASQEAIGTTIVTVKKEVIAKKGESHSKLELPADSGPIELSLGPKKSHVSSLVDPNTEESCLMRGTINPSLLSLSLNKGKNISQDGNCKNGLNNNDADDTASTNRSNWDLNTPMDSWEGSGDDAPVQDANHIDLLPKTSSSPDIKPPVNSASVIGSNGDKGKQVVGASEQEFNFPISIHPSLPYKSTDVLRLSLGSTLRAFDSSVLQPLAKVDSSRVSPNSSLLKNLALSRNVNSPTCKTVNSEPVEESLVQANAGTLETNLVKTELVKQNLQSIELSTKGPQKLLEQKPMKCEPLQEVSQEISMTSDVIAQQPVGRVLQLQESSSCSSSSSTLPMPVTPQQGCPSRLSTCSDLSVSGGDLSAPSEYSVHTNEANRSKNALDLANTDMGAKNANFDLKESNVSDNKVEASVSEGMNIEDHLVYKKTQDPHNLVASGEGSANDEEKISISAGTEEECYGSDYESDGYHAFAGLVDTESVGCVREDEEYEDGEVREPMMQSIVEDPIAEGMESEKNHGSSSKKAHFSGFSGVGESQCLNNDEKDYSIPVHTESNDDFVKVCDEKADKIDYKVGNLPVLDKEKTTGDDEQRPIGAIQQGPVDQSGIADVQEEGCENDVLCDGAPAGSSGAGGDVGEANNENIGRSDMSPTADSSLQNAETSVNANSSKDLSNFGSKSRIISLPRASNVTSPSNFRPFMGRSLPSRSGRERYSDMEEEKFHLRRNRDETYADGPKFVRERFQDRSFGSSRGNFMRGRGRGSAPFDSSRREWDSGRDFESYGGVADYRFRPKRRAAVGESEVERNDGPDGHFVRGNTKFTTMQRRGFRMRSKSPVRSRTRSPGSWSSPRRRLTDGFNGLPDSSHHRNPAMYREDRMRSSPRTSFAEEIVPRRRDSPSYTARRLNDMRDVDAVQEHGHPRSLSSRRSPPDRVFTRSNRRIEILDRRERADGDEYFDGPIHTGRFPELHSGGNTDKRRKYGERRGGPVRSFRPYNSENDNFRFHPNSGPRPFRFYQEADAEFVERSNTREREFDDNIKDRPLPRRMRNVEEQEGGNFRRSGQLWHEEEFDVSRLKRRRF</sequence>
<feature type="compositionally biased region" description="Basic and acidic residues" evidence="1">
    <location>
        <begin position="2217"/>
        <end position="2232"/>
    </location>
</feature>
<feature type="region of interest" description="Disordered" evidence="1">
    <location>
        <begin position="437"/>
        <end position="491"/>
    </location>
</feature>
<feature type="compositionally biased region" description="Polar residues" evidence="1">
    <location>
        <begin position="1955"/>
        <end position="1990"/>
    </location>
</feature>
<feature type="compositionally biased region" description="Low complexity" evidence="1">
    <location>
        <begin position="785"/>
        <end position="796"/>
    </location>
</feature>
<evidence type="ECO:0000313" key="2">
    <source>
        <dbReference type="EMBL" id="KAK4373547.1"/>
    </source>
</evidence>
<feature type="region of interest" description="Disordered" evidence="1">
    <location>
        <begin position="2267"/>
        <end position="2322"/>
    </location>
</feature>
<dbReference type="PANTHER" id="PTHR34536:SF4">
    <property type="entry name" value="BTZ DOMAIN-CONTAINING PROTEIN"/>
    <property type="match status" value="1"/>
</dbReference>
<feature type="region of interest" description="Disordered" evidence="1">
    <location>
        <begin position="1897"/>
        <end position="1919"/>
    </location>
</feature>
<comment type="caution">
    <text evidence="2">The sequence shown here is derived from an EMBL/GenBank/DDBJ whole genome shotgun (WGS) entry which is preliminary data.</text>
</comment>
<feature type="compositionally biased region" description="Basic and acidic residues" evidence="1">
    <location>
        <begin position="482"/>
        <end position="491"/>
    </location>
</feature>
<name>A0AAE1SQL2_9SOLA</name>
<feature type="region of interest" description="Disordered" evidence="1">
    <location>
        <begin position="729"/>
        <end position="748"/>
    </location>
</feature>
<feature type="compositionally biased region" description="Basic and acidic residues" evidence="1">
    <location>
        <begin position="1897"/>
        <end position="1908"/>
    </location>
</feature>
<feature type="region of interest" description="Disordered" evidence="1">
    <location>
        <begin position="781"/>
        <end position="802"/>
    </location>
</feature>
<feature type="region of interest" description="Disordered" evidence="1">
    <location>
        <begin position="40"/>
        <end position="122"/>
    </location>
</feature>
<feature type="region of interest" description="Disordered" evidence="1">
    <location>
        <begin position="1"/>
        <end position="27"/>
    </location>
</feature>
<feature type="region of interest" description="Disordered" evidence="1">
    <location>
        <begin position="2064"/>
        <end position="2084"/>
    </location>
</feature>
<feature type="compositionally biased region" description="Basic residues" evidence="1">
    <location>
        <begin position="2140"/>
        <end position="2154"/>
    </location>
</feature>
<feature type="region of interest" description="Disordered" evidence="1">
    <location>
        <begin position="201"/>
        <end position="255"/>
    </location>
</feature>
<feature type="compositionally biased region" description="Polar residues" evidence="1">
    <location>
        <begin position="1249"/>
        <end position="1266"/>
    </location>
</feature>
<accession>A0AAE1SQL2</accession>
<feature type="compositionally biased region" description="Basic and acidic residues" evidence="1">
    <location>
        <begin position="1145"/>
        <end position="1170"/>
    </location>
</feature>
<dbReference type="PANTHER" id="PTHR34536">
    <property type="entry name" value="DENTIN SIALOPHOSPHOPROTEIN-LIKE PROTEIN"/>
    <property type="match status" value="1"/>
</dbReference>
<feature type="compositionally biased region" description="Polar residues" evidence="1">
    <location>
        <begin position="534"/>
        <end position="543"/>
    </location>
</feature>
<feature type="region of interest" description="Disordered" evidence="1">
    <location>
        <begin position="2008"/>
        <end position="2028"/>
    </location>
</feature>
<feature type="compositionally biased region" description="Polar residues" evidence="1">
    <location>
        <begin position="201"/>
        <end position="232"/>
    </location>
</feature>
<feature type="compositionally biased region" description="Polar residues" evidence="1">
    <location>
        <begin position="451"/>
        <end position="481"/>
    </location>
</feature>
<organism evidence="2 3">
    <name type="scientific">Anisodus tanguticus</name>
    <dbReference type="NCBI Taxonomy" id="243964"/>
    <lineage>
        <taxon>Eukaryota</taxon>
        <taxon>Viridiplantae</taxon>
        <taxon>Streptophyta</taxon>
        <taxon>Embryophyta</taxon>
        <taxon>Tracheophyta</taxon>
        <taxon>Spermatophyta</taxon>
        <taxon>Magnoliopsida</taxon>
        <taxon>eudicotyledons</taxon>
        <taxon>Gunneridae</taxon>
        <taxon>Pentapetalae</taxon>
        <taxon>asterids</taxon>
        <taxon>lamiids</taxon>
        <taxon>Solanales</taxon>
        <taxon>Solanaceae</taxon>
        <taxon>Solanoideae</taxon>
        <taxon>Hyoscyameae</taxon>
        <taxon>Anisodus</taxon>
    </lineage>
</organism>
<reference evidence="2" key="1">
    <citation type="submission" date="2023-12" db="EMBL/GenBank/DDBJ databases">
        <title>Genome assembly of Anisodus tanguticus.</title>
        <authorList>
            <person name="Wang Y.-J."/>
        </authorList>
    </citation>
    <scope>NUCLEOTIDE SEQUENCE</scope>
    <source>
        <strain evidence="2">KB-2021</strain>
        <tissue evidence="2">Leaf</tissue>
    </source>
</reference>
<evidence type="ECO:0000256" key="1">
    <source>
        <dbReference type="SAM" id="MobiDB-lite"/>
    </source>
</evidence>
<dbReference type="Proteomes" id="UP001291623">
    <property type="component" value="Unassembled WGS sequence"/>
</dbReference>
<dbReference type="EMBL" id="JAVYJV010000004">
    <property type="protein sequence ID" value="KAK4373547.1"/>
    <property type="molecule type" value="Genomic_DNA"/>
</dbReference>